<dbReference type="SUPFAM" id="SSF48403">
    <property type="entry name" value="Ankyrin repeat"/>
    <property type="match status" value="2"/>
</dbReference>
<dbReference type="SMART" id="SM00248">
    <property type="entry name" value="ANK"/>
    <property type="match status" value="8"/>
</dbReference>
<dbReference type="Gene3D" id="1.25.40.20">
    <property type="entry name" value="Ankyrin repeat-containing domain"/>
    <property type="match status" value="3"/>
</dbReference>
<protein>
    <recommendedName>
        <fullName evidence="4">Clr5 domain-containing protein</fullName>
    </recommendedName>
</protein>
<dbReference type="EMBL" id="JAWHQM010000002">
    <property type="protein sequence ID" value="KAK5625177.1"/>
    <property type="molecule type" value="Genomic_DNA"/>
</dbReference>
<reference evidence="5 6" key="1">
    <citation type="submission" date="2023-10" db="EMBL/GenBank/DDBJ databases">
        <title>Draft genome sequence of Xylaria bambusicola isolate GMP-LS, the root and basal stem rot pathogen of sugarcane in Indonesia.</title>
        <authorList>
            <person name="Selvaraj P."/>
            <person name="Muralishankar V."/>
            <person name="Muruganantham S."/>
            <person name="Sp S."/>
            <person name="Haryani S."/>
            <person name="Lau K.J.X."/>
            <person name="Naqvi N.I."/>
        </authorList>
    </citation>
    <scope>NUCLEOTIDE SEQUENCE [LARGE SCALE GENOMIC DNA]</scope>
    <source>
        <strain evidence="5">GMP-LS</strain>
    </source>
</reference>
<evidence type="ECO:0000256" key="3">
    <source>
        <dbReference type="PROSITE-ProRule" id="PRU00023"/>
    </source>
</evidence>
<evidence type="ECO:0000313" key="5">
    <source>
        <dbReference type="EMBL" id="KAK5625177.1"/>
    </source>
</evidence>
<dbReference type="AlphaFoldDB" id="A0AAN7Z143"/>
<evidence type="ECO:0000313" key="6">
    <source>
        <dbReference type="Proteomes" id="UP001305414"/>
    </source>
</evidence>
<accession>A0AAN7Z143</accession>
<dbReference type="PROSITE" id="PS50088">
    <property type="entry name" value="ANK_REPEAT"/>
    <property type="match status" value="1"/>
</dbReference>
<name>A0AAN7Z143_9PEZI</name>
<proteinExistence type="predicted"/>
<dbReference type="PROSITE" id="PS50297">
    <property type="entry name" value="ANK_REP_REGION"/>
    <property type="match status" value="1"/>
</dbReference>
<dbReference type="InterPro" id="IPR002110">
    <property type="entry name" value="Ankyrin_rpt"/>
</dbReference>
<dbReference type="Proteomes" id="UP001305414">
    <property type="component" value="Unassembled WGS sequence"/>
</dbReference>
<gene>
    <name evidence="5" type="ORF">RRF57_000893</name>
</gene>
<comment type="caution">
    <text evidence="5">The sequence shown here is derived from an EMBL/GenBank/DDBJ whole genome shotgun (WGS) entry which is preliminary data.</text>
</comment>
<dbReference type="Pfam" id="PF12796">
    <property type="entry name" value="Ank_2"/>
    <property type="match status" value="1"/>
</dbReference>
<dbReference type="PANTHER" id="PTHR24198:SF165">
    <property type="entry name" value="ANKYRIN REPEAT-CONTAINING PROTEIN-RELATED"/>
    <property type="match status" value="1"/>
</dbReference>
<dbReference type="InterPro" id="IPR025676">
    <property type="entry name" value="Clr5_dom"/>
</dbReference>
<evidence type="ECO:0000259" key="4">
    <source>
        <dbReference type="Pfam" id="PF14420"/>
    </source>
</evidence>
<keyword evidence="6" id="KW-1185">Reference proteome</keyword>
<evidence type="ECO:0000256" key="1">
    <source>
        <dbReference type="ARBA" id="ARBA00022737"/>
    </source>
</evidence>
<dbReference type="InterPro" id="IPR036770">
    <property type="entry name" value="Ankyrin_rpt-contain_sf"/>
</dbReference>
<feature type="repeat" description="ANK" evidence="3">
    <location>
        <begin position="969"/>
        <end position="1001"/>
    </location>
</feature>
<dbReference type="Pfam" id="PF14420">
    <property type="entry name" value="Clr5"/>
    <property type="match status" value="1"/>
</dbReference>
<evidence type="ECO:0000256" key="2">
    <source>
        <dbReference type="ARBA" id="ARBA00023043"/>
    </source>
</evidence>
<keyword evidence="1" id="KW-0677">Repeat</keyword>
<organism evidence="5 6">
    <name type="scientific">Xylaria bambusicola</name>
    <dbReference type="NCBI Taxonomy" id="326684"/>
    <lineage>
        <taxon>Eukaryota</taxon>
        <taxon>Fungi</taxon>
        <taxon>Dikarya</taxon>
        <taxon>Ascomycota</taxon>
        <taxon>Pezizomycotina</taxon>
        <taxon>Sordariomycetes</taxon>
        <taxon>Xylariomycetidae</taxon>
        <taxon>Xylariales</taxon>
        <taxon>Xylariaceae</taxon>
        <taxon>Xylaria</taxon>
    </lineage>
</organism>
<dbReference type="PANTHER" id="PTHR24198">
    <property type="entry name" value="ANKYRIN REPEAT AND PROTEIN KINASE DOMAIN-CONTAINING PROTEIN"/>
    <property type="match status" value="1"/>
</dbReference>
<sequence>MSQDDRSLSTLEIDIWRTLELIFRKMYLEENKTLKEVKEIMELRHGFPSFSTSGVETHRHRVLTILNILSSVSTYGAKLHNYLNLRKKLKKRDWPVVYQHYERRQAEGKQSHMYLNDTLIPWGKAWKEIRRNRARLELDHEQPALRPYQKASCIFSLCTCNIKTPPPPFPTSICNSSQLIQLSPPIQSLRIMPINGIWRPFGVVSHEPAQMALESRQSFNLNVPFPESLGGNILSRSARFYRQLSLMCLENTPWAALKATLLRGAGLTPTTTLHHQFLVHGVENPTSNQLSTQFDSMLTLAKVFYLISNNLFLNNYIFQERIVELFNLLCSRMPQRLVVDLLDSDLLPTNAAWEAIARVIYLVERKDFITFMRLGLNCPKRILPHAYIYLSVTASKNCTDIVRRLLELGARADQRIPEWAFTPFHNTQLAIFEAIACQDIECLQFLLEHCDVNVPVSSKWGQEHSISSMVLSGMGHYLPECYNGCWMLKYHQASLAILLEHGANVDIPCSKYHRLGTEILAGMEPSLLEHCYFYNKAIYYQLVVFSSRTSQRVYRDEICFAATQGASALLAYFNSKSSVDATFLEYVLEEQFLLNTSLFDSAVVRALLELGMTISTPSPDKEFTELLCRVIDHIQNHVFILKSLLRKGALLNSEVLALAVEHEGTGILELLLTLGGDFRREGARALGTAARLNNFCAVSWLLQRDVDVNAGIEGNGLYPETIGSVSVTMATQMWFSEFGPALGHVPNIRMLKYLMHHGAKLWCGSRDSCPFKALRVILRRPYSHRHLFDTVNLILDHSQMLKDLPYSGSFLLEDSLVNFDRSGWSATEPKSRVFELLLKHGAPVYPGAVLARLIDLAAPHQFVLDLMNRGADINAYTTYRTKRYNAIQAASKWWNQSLVSTLLERGGDINSPALGLEGETALQVACSVTATSEVDRRAQITFVEYLLRNNADVNAPPCTEDLVGSPTKGGYTALQLAAAASNLELMSLLLSHKAHVNLPSHSRRRCALDVAAERGRLDALHFLLKAGALSYCYGQSGYEGAIQLGECKRFFVVADSLRRHIRDNERLFYEQLALAEAHSAVMAERSWTDECFSLIG</sequence>
<keyword evidence="2 3" id="KW-0040">ANK repeat</keyword>
<feature type="domain" description="Clr5" evidence="4">
    <location>
        <begin position="16"/>
        <end position="47"/>
    </location>
</feature>